<reference evidence="1" key="1">
    <citation type="journal article" date="2020" name="Stud. Mycol.">
        <title>101 Dothideomycetes genomes: a test case for predicting lifestyles and emergence of pathogens.</title>
        <authorList>
            <person name="Haridas S."/>
            <person name="Albert R."/>
            <person name="Binder M."/>
            <person name="Bloem J."/>
            <person name="Labutti K."/>
            <person name="Salamov A."/>
            <person name="Andreopoulos B."/>
            <person name="Baker S."/>
            <person name="Barry K."/>
            <person name="Bills G."/>
            <person name="Bluhm B."/>
            <person name="Cannon C."/>
            <person name="Castanera R."/>
            <person name="Culley D."/>
            <person name="Daum C."/>
            <person name="Ezra D."/>
            <person name="Gonzalez J."/>
            <person name="Henrissat B."/>
            <person name="Kuo A."/>
            <person name="Liang C."/>
            <person name="Lipzen A."/>
            <person name="Lutzoni F."/>
            <person name="Magnuson J."/>
            <person name="Mondo S."/>
            <person name="Nolan M."/>
            <person name="Ohm R."/>
            <person name="Pangilinan J."/>
            <person name="Park H.-J."/>
            <person name="Ramirez L."/>
            <person name="Alfaro M."/>
            <person name="Sun H."/>
            <person name="Tritt A."/>
            <person name="Yoshinaga Y."/>
            <person name="Zwiers L.-H."/>
            <person name="Turgeon B."/>
            <person name="Goodwin S."/>
            <person name="Spatafora J."/>
            <person name="Crous P."/>
            <person name="Grigoriev I."/>
        </authorList>
    </citation>
    <scope>NUCLEOTIDE SEQUENCE</scope>
    <source>
        <strain evidence="1">CBS 627.86</strain>
    </source>
</reference>
<protein>
    <submittedName>
        <fullName evidence="1">Uncharacterized protein</fullName>
    </submittedName>
</protein>
<dbReference type="Proteomes" id="UP000799770">
    <property type="component" value="Unassembled WGS sequence"/>
</dbReference>
<evidence type="ECO:0000313" key="1">
    <source>
        <dbReference type="EMBL" id="KAF2121313.1"/>
    </source>
</evidence>
<name>A0A6A5ZR25_9PLEO</name>
<proteinExistence type="predicted"/>
<sequence length="300" mass="33202">MDEALAIVTYAEKRAAKRSPFKRQGALLHDLLSATDETDGFALTQASSAFNTVKATIENGDIIIHWNDKHLTKADGHNDLYFDDSDNRQARVQGLNSPNRKATACGGIMRAFEYDFLDGRTGKSRGKAIVPCSNLNAGALKAFDEDEDITFWRDKDMRQVTECLDFIGRYLSYMILLELFHAVDETNYQYLNYSSRRQAERYGNREITGHAAIPSAASSSATTTNELGLDKYSCIIQVVFVFIALLIFVCSTDRNGTWGCSIEVPSYQRHNYRNLPIPDTDAGVVTTAPAAVASPVSSAL</sequence>
<gene>
    <name evidence="1" type="ORF">BDV96DRAFT_682568</name>
</gene>
<dbReference type="OrthoDB" id="5345836at2759"/>
<keyword evidence="2" id="KW-1185">Reference proteome</keyword>
<dbReference type="EMBL" id="ML977312">
    <property type="protein sequence ID" value="KAF2121313.1"/>
    <property type="molecule type" value="Genomic_DNA"/>
</dbReference>
<organism evidence="1 2">
    <name type="scientific">Lophiotrema nucula</name>
    <dbReference type="NCBI Taxonomy" id="690887"/>
    <lineage>
        <taxon>Eukaryota</taxon>
        <taxon>Fungi</taxon>
        <taxon>Dikarya</taxon>
        <taxon>Ascomycota</taxon>
        <taxon>Pezizomycotina</taxon>
        <taxon>Dothideomycetes</taxon>
        <taxon>Pleosporomycetidae</taxon>
        <taxon>Pleosporales</taxon>
        <taxon>Lophiotremataceae</taxon>
        <taxon>Lophiotrema</taxon>
    </lineage>
</organism>
<accession>A0A6A5ZR25</accession>
<dbReference type="AlphaFoldDB" id="A0A6A5ZR25"/>
<evidence type="ECO:0000313" key="2">
    <source>
        <dbReference type="Proteomes" id="UP000799770"/>
    </source>
</evidence>